<dbReference type="Proteomes" id="UP000325755">
    <property type="component" value="Chromosome"/>
</dbReference>
<evidence type="ECO:0000256" key="1">
    <source>
        <dbReference type="SAM" id="SignalP"/>
    </source>
</evidence>
<sequence length="71" mass="7655">MKRLLLITFILGAASAMLGCAGGSSYPGYYGGYGYGYPHYGRYGYGSNYGRYGGYYGGGGHWGHYGGWGRR</sequence>
<evidence type="ECO:0000313" key="3">
    <source>
        <dbReference type="Proteomes" id="UP000325755"/>
    </source>
</evidence>
<dbReference type="PROSITE" id="PS51257">
    <property type="entry name" value="PROKAR_LIPOPROTEIN"/>
    <property type="match status" value="1"/>
</dbReference>
<gene>
    <name evidence="2" type="ORF">F6R98_17220</name>
</gene>
<feature type="chain" id="PRO_5024908768" evidence="1">
    <location>
        <begin position="22"/>
        <end position="71"/>
    </location>
</feature>
<reference evidence="2 3" key="1">
    <citation type="submission" date="2019-09" db="EMBL/GenBank/DDBJ databases">
        <title>Ecophysiology of the spiral-shaped methanotroph Methylospira mobilis as revealed by the complete genome sequence.</title>
        <authorList>
            <person name="Oshkin I.Y."/>
            <person name="Dedysh S.N."/>
            <person name="Miroshnikov K."/>
            <person name="Danilova O.V."/>
            <person name="Hakobyan A."/>
            <person name="Liesack W."/>
        </authorList>
    </citation>
    <scope>NUCLEOTIDE SEQUENCE [LARGE SCALE GENOMIC DNA]</scope>
    <source>
        <strain evidence="2 3">Shm1</strain>
    </source>
</reference>
<dbReference type="AlphaFoldDB" id="A0A5Q0BK22"/>
<dbReference type="InParanoid" id="A0A5Q0BK22"/>
<dbReference type="RefSeq" id="WP_153250129.1">
    <property type="nucleotide sequence ID" value="NZ_CP044205.1"/>
</dbReference>
<dbReference type="EMBL" id="CP044205">
    <property type="protein sequence ID" value="QFY44160.1"/>
    <property type="molecule type" value="Genomic_DNA"/>
</dbReference>
<evidence type="ECO:0000313" key="2">
    <source>
        <dbReference type="EMBL" id="QFY44160.1"/>
    </source>
</evidence>
<organism evidence="2 3">
    <name type="scientific">Candidatus Methylospira mobilis</name>
    <dbReference type="NCBI Taxonomy" id="1808979"/>
    <lineage>
        <taxon>Bacteria</taxon>
        <taxon>Pseudomonadati</taxon>
        <taxon>Pseudomonadota</taxon>
        <taxon>Gammaproteobacteria</taxon>
        <taxon>Methylococcales</taxon>
        <taxon>Methylococcaceae</taxon>
        <taxon>Candidatus Methylospira</taxon>
    </lineage>
</organism>
<name>A0A5Q0BK22_9GAMM</name>
<accession>A0A5Q0BK22</accession>
<protein>
    <submittedName>
        <fullName evidence="2">Uncharacterized protein</fullName>
    </submittedName>
</protein>
<keyword evidence="3" id="KW-1185">Reference proteome</keyword>
<keyword evidence="1" id="KW-0732">Signal</keyword>
<proteinExistence type="predicted"/>
<feature type="signal peptide" evidence="1">
    <location>
        <begin position="1"/>
        <end position="21"/>
    </location>
</feature>
<dbReference type="KEGG" id="mmob:F6R98_17220"/>